<evidence type="ECO:0000313" key="2">
    <source>
        <dbReference type="Proteomes" id="UP000282454"/>
    </source>
</evidence>
<dbReference type="AlphaFoldDB" id="A0A421B384"/>
<proteinExistence type="predicted"/>
<dbReference type="Proteomes" id="UP000282454">
    <property type="component" value="Unassembled WGS sequence"/>
</dbReference>
<name>A0A421B384_9PSEU</name>
<protein>
    <submittedName>
        <fullName evidence="1">Uncharacterized protein</fullName>
    </submittedName>
</protein>
<keyword evidence="2" id="KW-1185">Reference proteome</keyword>
<sequence length="32" mass="3462">MAKLATPVAKIAFEKLATDTEKNLTKVFSGTH</sequence>
<evidence type="ECO:0000313" key="1">
    <source>
        <dbReference type="EMBL" id="RLK58886.1"/>
    </source>
</evidence>
<accession>A0A421B384</accession>
<organism evidence="1 2">
    <name type="scientific">Actinokineospora cianjurensis</name>
    <dbReference type="NCBI Taxonomy" id="585224"/>
    <lineage>
        <taxon>Bacteria</taxon>
        <taxon>Bacillati</taxon>
        <taxon>Actinomycetota</taxon>
        <taxon>Actinomycetes</taxon>
        <taxon>Pseudonocardiales</taxon>
        <taxon>Pseudonocardiaceae</taxon>
        <taxon>Actinokineospora</taxon>
    </lineage>
</organism>
<comment type="caution">
    <text evidence="1">The sequence shown here is derived from an EMBL/GenBank/DDBJ whole genome shotgun (WGS) entry which is preliminary data.</text>
</comment>
<gene>
    <name evidence="1" type="ORF">CLV68_3366</name>
</gene>
<reference evidence="1 2" key="1">
    <citation type="submission" date="2018-10" db="EMBL/GenBank/DDBJ databases">
        <title>Genomic Encyclopedia of Archaeal and Bacterial Type Strains, Phase II (KMG-II): from individual species to whole genera.</title>
        <authorList>
            <person name="Goeker M."/>
        </authorList>
    </citation>
    <scope>NUCLEOTIDE SEQUENCE [LARGE SCALE GENOMIC DNA]</scope>
    <source>
        <strain evidence="1 2">DSM 45657</strain>
    </source>
</reference>
<dbReference type="EMBL" id="RCDD01000002">
    <property type="protein sequence ID" value="RLK58886.1"/>
    <property type="molecule type" value="Genomic_DNA"/>
</dbReference>